<dbReference type="PROSITE" id="PS51412">
    <property type="entry name" value="MACPF_2"/>
    <property type="match status" value="1"/>
</dbReference>
<dbReference type="GeneID" id="118420180"/>
<dbReference type="Proteomes" id="UP000001554">
    <property type="component" value="Chromosome 7"/>
</dbReference>
<reference evidence="4" key="1">
    <citation type="journal article" date="2020" name="Nat. Ecol. Evol.">
        <title>Deeply conserved synteny resolves early events in vertebrate evolution.</title>
        <authorList>
            <person name="Simakov O."/>
            <person name="Marletaz F."/>
            <person name="Yue J.X."/>
            <person name="O'Connell B."/>
            <person name="Jenkins J."/>
            <person name="Brandt A."/>
            <person name="Calef R."/>
            <person name="Tung C.H."/>
            <person name="Huang T.K."/>
            <person name="Schmutz J."/>
            <person name="Satoh N."/>
            <person name="Yu J.K."/>
            <person name="Putnam N.H."/>
            <person name="Green R.E."/>
            <person name="Rokhsar D.S."/>
        </authorList>
    </citation>
    <scope>NUCLEOTIDE SEQUENCE [LARGE SCALE GENOMIC DNA]</scope>
    <source>
        <strain evidence="4">S238N-H82</strain>
    </source>
</reference>
<organism evidence="4 5">
    <name type="scientific">Branchiostoma floridae</name>
    <name type="common">Florida lancelet</name>
    <name type="synonym">Amphioxus</name>
    <dbReference type="NCBI Taxonomy" id="7739"/>
    <lineage>
        <taxon>Eukaryota</taxon>
        <taxon>Metazoa</taxon>
        <taxon>Chordata</taxon>
        <taxon>Cephalochordata</taxon>
        <taxon>Leptocardii</taxon>
        <taxon>Amphioxiformes</taxon>
        <taxon>Branchiostomatidae</taxon>
        <taxon>Branchiostoma</taxon>
    </lineage>
</organism>
<evidence type="ECO:0000259" key="3">
    <source>
        <dbReference type="PROSITE" id="PS51412"/>
    </source>
</evidence>
<evidence type="ECO:0000256" key="1">
    <source>
        <dbReference type="SAM" id="MobiDB-lite"/>
    </source>
</evidence>
<dbReference type="InterPro" id="IPR020864">
    <property type="entry name" value="MACPF"/>
</dbReference>
<evidence type="ECO:0000256" key="2">
    <source>
        <dbReference type="SAM" id="SignalP"/>
    </source>
</evidence>
<name>A0A9J7MVE4_BRAFL</name>
<feature type="chain" id="PRO_5039924360" evidence="2">
    <location>
        <begin position="22"/>
        <end position="494"/>
    </location>
</feature>
<reference evidence="5" key="2">
    <citation type="submission" date="2025-08" db="UniProtKB">
        <authorList>
            <consortium name="RefSeq"/>
        </authorList>
    </citation>
    <scope>IDENTIFICATION</scope>
    <source>
        <strain evidence="5">S238N-H82</strain>
        <tissue evidence="5">Testes</tissue>
    </source>
</reference>
<dbReference type="PANTHER" id="PTHR46549">
    <property type="entry name" value="MACPF DOMAIN-CONTAINING PROTEIN"/>
    <property type="match status" value="1"/>
</dbReference>
<feature type="signal peptide" evidence="2">
    <location>
        <begin position="1"/>
        <end position="21"/>
    </location>
</feature>
<feature type="domain" description="MACPF" evidence="3">
    <location>
        <begin position="190"/>
        <end position="494"/>
    </location>
</feature>
<gene>
    <name evidence="5" type="primary">LOC118420180</name>
</gene>
<feature type="compositionally biased region" description="Acidic residues" evidence="1">
    <location>
        <begin position="152"/>
        <end position="163"/>
    </location>
</feature>
<keyword evidence="2" id="KW-0732">Signal</keyword>
<feature type="region of interest" description="Disordered" evidence="1">
    <location>
        <begin position="152"/>
        <end position="171"/>
    </location>
</feature>
<sequence>MWKEVLLCVCGITAFVMAAQAVPTREIHRVPVPARRTHRAKRAVPPAVASFVADAAQDVGGKVVDALGDRIAEGVVENHQEKVVSALEDYFSGQFDKADEEFDKVLARGGDLLSSAGGDIEEARVQLIHGRGTNTGDTFSPAGYELRLAFDREDDGDDDDESSDGMSPALYTDGTGPLLMNGCFGSNYAEGDPCYEGFVPIEACANIIDGALFLGTGFDGRGEYSTQSRKKSLIQRACNGLQGYKEFHVPDTMTVQGTYDTDMESYTFSSLEEYRHYLEDKSAVTSAKSIFQQEMNKAQGHLAGGGFAGLIFSAGGGTSGQAGFDSETSSFDASSFASAQLTETSTRTFMAMVELNVFRYEMFLDFVGPENLNLAFLRDFLNLPGTYFAIGADREFQKFILRWGTHYITSAKFGGQLKIIKTREASETDSQESFAKAAQSDFHKLFSTYSAQQTQTKSSSFWHDSESTEESERSSGVGNSETSSEDALSEQASL</sequence>
<dbReference type="OMA" id="YELRMEF"/>
<keyword evidence="4" id="KW-1185">Reference proteome</keyword>
<feature type="region of interest" description="Disordered" evidence="1">
    <location>
        <begin position="451"/>
        <end position="494"/>
    </location>
</feature>
<accession>A0A9J7MVE4</accession>
<dbReference type="RefSeq" id="XP_035682787.1">
    <property type="nucleotide sequence ID" value="XM_035826894.1"/>
</dbReference>
<feature type="compositionally biased region" description="Polar residues" evidence="1">
    <location>
        <begin position="451"/>
        <end position="462"/>
    </location>
</feature>
<dbReference type="KEGG" id="bfo:118420180"/>
<dbReference type="PANTHER" id="PTHR46549:SF1">
    <property type="entry name" value="MACPF DOMAIN-CONTAINING PROTEIN"/>
    <property type="match status" value="1"/>
</dbReference>
<evidence type="ECO:0000313" key="4">
    <source>
        <dbReference type="Proteomes" id="UP000001554"/>
    </source>
</evidence>
<protein>
    <submittedName>
        <fullName evidence="5">Uncharacterized protein LOC118420180</fullName>
    </submittedName>
</protein>
<proteinExistence type="predicted"/>
<evidence type="ECO:0000313" key="5">
    <source>
        <dbReference type="RefSeq" id="XP_035682787.1"/>
    </source>
</evidence>
<dbReference type="Pfam" id="PF01823">
    <property type="entry name" value="MACPF"/>
    <property type="match status" value="1"/>
</dbReference>
<feature type="compositionally biased region" description="Basic and acidic residues" evidence="1">
    <location>
        <begin position="463"/>
        <end position="473"/>
    </location>
</feature>
<dbReference type="AlphaFoldDB" id="A0A9J7MVE4"/>